<organism evidence="11 12">
    <name type="scientific">Micromonospora inyonensis</name>
    <dbReference type="NCBI Taxonomy" id="47866"/>
    <lineage>
        <taxon>Bacteria</taxon>
        <taxon>Bacillati</taxon>
        <taxon>Actinomycetota</taxon>
        <taxon>Actinomycetes</taxon>
        <taxon>Micromonosporales</taxon>
        <taxon>Micromonosporaceae</taxon>
        <taxon>Micromonospora</taxon>
    </lineage>
</organism>
<gene>
    <name evidence="11" type="ORF">GA0074694_3098</name>
</gene>
<dbReference type="GO" id="GO:0009007">
    <property type="term" value="F:site-specific DNA-methyltransferase (adenine-specific) activity"/>
    <property type="evidence" value="ECO:0007669"/>
    <property type="project" value="TreeGrafter"/>
</dbReference>
<keyword evidence="12" id="KW-1185">Reference proteome</keyword>
<dbReference type="GO" id="GO:0015667">
    <property type="term" value="F:site-specific DNA-methyltransferase (cytosine-N4-specific) activity"/>
    <property type="evidence" value="ECO:0007669"/>
    <property type="project" value="UniProtKB-EC"/>
</dbReference>
<dbReference type="GO" id="GO:0003677">
    <property type="term" value="F:DNA binding"/>
    <property type="evidence" value="ECO:0007669"/>
    <property type="project" value="UniProtKB-KW"/>
</dbReference>
<dbReference type="RefSeq" id="WP_091459258.1">
    <property type="nucleotide sequence ID" value="NZ_FMHU01000002.1"/>
</dbReference>
<evidence type="ECO:0000256" key="8">
    <source>
        <dbReference type="RuleBase" id="RU362026"/>
    </source>
</evidence>
<dbReference type="EMBL" id="FMHU01000002">
    <property type="protein sequence ID" value="SCL21643.1"/>
    <property type="molecule type" value="Genomic_DNA"/>
</dbReference>
<dbReference type="InterPro" id="IPR001091">
    <property type="entry name" value="RM_Methyltransferase"/>
</dbReference>
<evidence type="ECO:0000256" key="7">
    <source>
        <dbReference type="ARBA" id="ARBA00049120"/>
    </source>
</evidence>
<feature type="domain" description="DNA methylase N-4/N-6" evidence="10">
    <location>
        <begin position="29"/>
        <end position="309"/>
    </location>
</feature>
<feature type="region of interest" description="Disordered" evidence="9">
    <location>
        <begin position="205"/>
        <end position="236"/>
    </location>
</feature>
<keyword evidence="5" id="KW-0680">Restriction system</keyword>
<dbReference type="PANTHER" id="PTHR13370:SF3">
    <property type="entry name" value="TRNA (GUANINE(10)-N2)-METHYLTRANSFERASE HOMOLOG"/>
    <property type="match status" value="1"/>
</dbReference>
<dbReference type="PRINTS" id="PR00508">
    <property type="entry name" value="S21N4MTFRASE"/>
</dbReference>
<protein>
    <recommendedName>
        <fullName evidence="8">Methyltransferase</fullName>
        <ecNumber evidence="8">2.1.1.-</ecNumber>
    </recommendedName>
</protein>
<feature type="compositionally biased region" description="Polar residues" evidence="9">
    <location>
        <begin position="214"/>
        <end position="225"/>
    </location>
</feature>
<dbReference type="AlphaFoldDB" id="A0A1C6RX48"/>
<dbReference type="EC" id="2.1.1.-" evidence="8"/>
<dbReference type="InterPro" id="IPR029063">
    <property type="entry name" value="SAM-dependent_MTases_sf"/>
</dbReference>
<dbReference type="STRING" id="47866.GA0074694_3098"/>
<evidence type="ECO:0000313" key="11">
    <source>
        <dbReference type="EMBL" id="SCL21643.1"/>
    </source>
</evidence>
<keyword evidence="3 11" id="KW-0808">Transferase</keyword>
<evidence type="ECO:0000256" key="1">
    <source>
        <dbReference type="ARBA" id="ARBA00010203"/>
    </source>
</evidence>
<evidence type="ECO:0000256" key="6">
    <source>
        <dbReference type="ARBA" id="ARBA00023125"/>
    </source>
</evidence>
<dbReference type="Proteomes" id="UP000198906">
    <property type="component" value="Unassembled WGS sequence"/>
</dbReference>
<dbReference type="GO" id="GO:0005737">
    <property type="term" value="C:cytoplasm"/>
    <property type="evidence" value="ECO:0007669"/>
    <property type="project" value="TreeGrafter"/>
</dbReference>
<dbReference type="Gene3D" id="3.40.50.150">
    <property type="entry name" value="Vaccinia Virus protein VP39"/>
    <property type="match status" value="1"/>
</dbReference>
<evidence type="ECO:0000256" key="2">
    <source>
        <dbReference type="ARBA" id="ARBA00022603"/>
    </source>
</evidence>
<keyword evidence="6" id="KW-0238">DNA-binding</keyword>
<dbReference type="InterPro" id="IPR002941">
    <property type="entry name" value="DNA_methylase_N4/N6"/>
</dbReference>
<dbReference type="SUPFAM" id="SSF53335">
    <property type="entry name" value="S-adenosyl-L-methionine-dependent methyltransferases"/>
    <property type="match status" value="1"/>
</dbReference>
<name>A0A1C6RX48_9ACTN</name>
<evidence type="ECO:0000259" key="10">
    <source>
        <dbReference type="Pfam" id="PF01555"/>
    </source>
</evidence>
<dbReference type="GO" id="GO:0032259">
    <property type="term" value="P:methylation"/>
    <property type="evidence" value="ECO:0007669"/>
    <property type="project" value="UniProtKB-KW"/>
</dbReference>
<keyword evidence="2 11" id="KW-0489">Methyltransferase</keyword>
<dbReference type="Pfam" id="PF01555">
    <property type="entry name" value="N6_N4_Mtase"/>
    <property type="match status" value="1"/>
</dbReference>
<comment type="catalytic activity">
    <reaction evidence="7">
        <text>a 2'-deoxycytidine in DNA + S-adenosyl-L-methionine = an N(4)-methyl-2'-deoxycytidine in DNA + S-adenosyl-L-homocysteine + H(+)</text>
        <dbReference type="Rhea" id="RHEA:16857"/>
        <dbReference type="Rhea" id="RHEA-COMP:11369"/>
        <dbReference type="Rhea" id="RHEA-COMP:13674"/>
        <dbReference type="ChEBI" id="CHEBI:15378"/>
        <dbReference type="ChEBI" id="CHEBI:57856"/>
        <dbReference type="ChEBI" id="CHEBI:59789"/>
        <dbReference type="ChEBI" id="CHEBI:85452"/>
        <dbReference type="ChEBI" id="CHEBI:137933"/>
        <dbReference type="EC" id="2.1.1.113"/>
    </reaction>
</comment>
<accession>A0A1C6RX48</accession>
<evidence type="ECO:0000256" key="3">
    <source>
        <dbReference type="ARBA" id="ARBA00022679"/>
    </source>
</evidence>
<dbReference type="PROSITE" id="PS00093">
    <property type="entry name" value="N4_MTASE"/>
    <property type="match status" value="1"/>
</dbReference>
<dbReference type="GO" id="GO:0008170">
    <property type="term" value="F:N-methyltransferase activity"/>
    <property type="evidence" value="ECO:0007669"/>
    <property type="project" value="InterPro"/>
</dbReference>
<evidence type="ECO:0000256" key="5">
    <source>
        <dbReference type="ARBA" id="ARBA00022747"/>
    </source>
</evidence>
<sequence>MTPYYADDTVTLHHGDSLTVLRALPSGSVNCVVTSPPYYGLRDYGEPGQYGLESSPAAYVDRMREVFAEVRRVLADDGTLWLNLGDSYSSTGGTSGVGPNAVVAQTRRQDVERTRPSSPLPPKNLLGIPWRVAFALQDDGWILRSEIIWAKRNFMPEAVKDRPTRAHEHVFLMTKRPRYYFDADAIREESDPEQEAHNRRYAKEYTAHTERASDTGQPGNVNNIGIHSRPGRGGRNSRDVWSISAQPFPGAHFAVMPPELARRCIAAGSRTGDVVLDPFAGSCTTGMVAGQLGRRFVGIDLSATYLDLALRTRLAQGALMFGGAA</sequence>
<evidence type="ECO:0000256" key="4">
    <source>
        <dbReference type="ARBA" id="ARBA00022691"/>
    </source>
</evidence>
<reference evidence="12" key="1">
    <citation type="submission" date="2016-06" db="EMBL/GenBank/DDBJ databases">
        <authorList>
            <person name="Varghese N."/>
        </authorList>
    </citation>
    <scope>NUCLEOTIDE SEQUENCE [LARGE SCALE GENOMIC DNA]</scope>
    <source>
        <strain evidence="12">DSM 46123</strain>
    </source>
</reference>
<dbReference type="GO" id="GO:0009307">
    <property type="term" value="P:DNA restriction-modification system"/>
    <property type="evidence" value="ECO:0007669"/>
    <property type="project" value="UniProtKB-KW"/>
</dbReference>
<dbReference type="InterPro" id="IPR017985">
    <property type="entry name" value="MeTrfase_CN4_CS"/>
</dbReference>
<keyword evidence="4" id="KW-0949">S-adenosyl-L-methionine</keyword>
<proteinExistence type="inferred from homology"/>
<evidence type="ECO:0000313" key="12">
    <source>
        <dbReference type="Proteomes" id="UP000198906"/>
    </source>
</evidence>
<comment type="similarity">
    <text evidence="1">Belongs to the N(4)/N(6)-methyltransferase family. N(4) subfamily.</text>
</comment>
<evidence type="ECO:0000256" key="9">
    <source>
        <dbReference type="SAM" id="MobiDB-lite"/>
    </source>
</evidence>
<dbReference type="PANTHER" id="PTHR13370">
    <property type="entry name" value="RNA METHYLASE-RELATED"/>
    <property type="match status" value="1"/>
</dbReference>